<dbReference type="CDD" id="cd02517">
    <property type="entry name" value="CMP-KDO-Synthetase"/>
    <property type="match status" value="1"/>
</dbReference>
<gene>
    <name evidence="5 6" type="primary">kdsB</name>
    <name evidence="6" type="ORF">FLL46_18100</name>
</gene>
<dbReference type="GO" id="GO:0033468">
    <property type="term" value="P:CMP-keto-3-deoxy-D-manno-octulosonic acid biosynthetic process"/>
    <property type="evidence" value="ECO:0007669"/>
    <property type="project" value="UniProtKB-UniRule"/>
</dbReference>
<evidence type="ECO:0000256" key="1">
    <source>
        <dbReference type="ARBA" id="ARBA00004370"/>
    </source>
</evidence>
<dbReference type="NCBIfam" id="NF003952">
    <property type="entry name" value="PRK05450.1-5"/>
    <property type="match status" value="1"/>
</dbReference>
<keyword evidence="2 5" id="KW-0808">Transferase</keyword>
<reference evidence="6 7" key="1">
    <citation type="submission" date="2019-07" db="EMBL/GenBank/DDBJ databases">
        <title>Draft genome for Aliikangiella sp. M105.</title>
        <authorList>
            <person name="Wang G."/>
        </authorList>
    </citation>
    <scope>NUCLEOTIDE SEQUENCE [LARGE SCALE GENOMIC DNA]</scope>
    <source>
        <strain evidence="6 7">M105</strain>
    </source>
</reference>
<evidence type="ECO:0000256" key="4">
    <source>
        <dbReference type="ARBA" id="ARBA00022985"/>
    </source>
</evidence>
<evidence type="ECO:0000256" key="3">
    <source>
        <dbReference type="ARBA" id="ARBA00022695"/>
    </source>
</evidence>
<dbReference type="RefSeq" id="WP_142932758.1">
    <property type="nucleotide sequence ID" value="NZ_ML660167.1"/>
</dbReference>
<keyword evidence="3 5" id="KW-0548">Nucleotidyltransferase</keyword>
<dbReference type="HAMAP" id="MF_00057">
    <property type="entry name" value="KdsB"/>
    <property type="match status" value="1"/>
</dbReference>
<dbReference type="GO" id="GO:0005829">
    <property type="term" value="C:cytosol"/>
    <property type="evidence" value="ECO:0007669"/>
    <property type="project" value="TreeGrafter"/>
</dbReference>
<organism evidence="6 7">
    <name type="scientific">Aliikangiella coralliicola</name>
    <dbReference type="NCBI Taxonomy" id="2592383"/>
    <lineage>
        <taxon>Bacteria</taxon>
        <taxon>Pseudomonadati</taxon>
        <taxon>Pseudomonadota</taxon>
        <taxon>Gammaproteobacteria</taxon>
        <taxon>Oceanospirillales</taxon>
        <taxon>Pleioneaceae</taxon>
        <taxon>Aliikangiella</taxon>
    </lineage>
</organism>
<accession>A0A545U8P4</accession>
<dbReference type="GO" id="GO:0008690">
    <property type="term" value="F:3-deoxy-manno-octulosonate cytidylyltransferase activity"/>
    <property type="evidence" value="ECO:0007669"/>
    <property type="project" value="UniProtKB-UniRule"/>
</dbReference>
<dbReference type="InterPro" id="IPR004528">
    <property type="entry name" value="KdsB"/>
</dbReference>
<dbReference type="SUPFAM" id="SSF53448">
    <property type="entry name" value="Nucleotide-diphospho-sugar transferases"/>
    <property type="match status" value="1"/>
</dbReference>
<keyword evidence="4 5" id="KW-0448">Lipopolysaccharide biosynthesis</keyword>
<dbReference type="EC" id="2.7.7.38" evidence="5"/>
<evidence type="ECO:0000313" key="7">
    <source>
        <dbReference type="Proteomes" id="UP000315439"/>
    </source>
</evidence>
<evidence type="ECO:0000256" key="2">
    <source>
        <dbReference type="ARBA" id="ARBA00022679"/>
    </source>
</evidence>
<dbReference type="Proteomes" id="UP000315439">
    <property type="component" value="Unassembled WGS sequence"/>
</dbReference>
<comment type="pathway">
    <text evidence="5">Nucleotide-sugar biosynthesis; CMP-3-deoxy-D-manno-octulosonate biosynthesis; CMP-3-deoxy-D-manno-octulosonate from 3-deoxy-D-manno-octulosonate and CTP: step 1/1.</text>
</comment>
<comment type="catalytic activity">
    <reaction evidence="5">
        <text>3-deoxy-alpha-D-manno-oct-2-ulosonate + CTP = CMP-3-deoxy-beta-D-manno-octulosonate + diphosphate</text>
        <dbReference type="Rhea" id="RHEA:23448"/>
        <dbReference type="ChEBI" id="CHEBI:33019"/>
        <dbReference type="ChEBI" id="CHEBI:37563"/>
        <dbReference type="ChEBI" id="CHEBI:85986"/>
        <dbReference type="ChEBI" id="CHEBI:85987"/>
        <dbReference type="EC" id="2.7.7.38"/>
    </reaction>
</comment>
<dbReference type="PANTHER" id="PTHR42866:SF2">
    <property type="entry name" value="3-DEOXY-MANNO-OCTULOSONATE CYTIDYLYLTRANSFERASE, MITOCHONDRIAL"/>
    <property type="match status" value="1"/>
</dbReference>
<dbReference type="EMBL" id="VIKS01000011">
    <property type="protein sequence ID" value="TQV85839.1"/>
    <property type="molecule type" value="Genomic_DNA"/>
</dbReference>
<dbReference type="Gene3D" id="3.90.550.10">
    <property type="entry name" value="Spore Coat Polysaccharide Biosynthesis Protein SpsA, Chain A"/>
    <property type="match status" value="1"/>
</dbReference>
<keyword evidence="5" id="KW-0963">Cytoplasm</keyword>
<keyword evidence="7" id="KW-1185">Reference proteome</keyword>
<sequence length="252" mass="28037">MDSFHVIIPARYQSSRLPGKPLTQIGNQSMILHVCDRAKESGAESITVATDNNAILDEVQQHGYDAVLTREDHPSGSDRIYEAAEKIGLNDEQIIVNVQGDEPFIPAENISLVASLLSSPEDQMSTLCCPISEAEEVLDPNAVKVIFDKNGKAIYFSRSPIPYDRENIIKLGSPLSASYYRHIGIYAYRKSFLKQFISWSPSELESAESLEQLRVIENGFSIKIAALEKSPPHGVDTPLDLEKAKHYFESLK</sequence>
<dbReference type="FunFam" id="3.90.550.10:FF:000011">
    <property type="entry name" value="3-deoxy-manno-octulosonate cytidylyltransferase"/>
    <property type="match status" value="1"/>
</dbReference>
<dbReference type="NCBIfam" id="NF009905">
    <property type="entry name" value="PRK13368.1"/>
    <property type="match status" value="1"/>
</dbReference>
<dbReference type="GO" id="GO:0016020">
    <property type="term" value="C:membrane"/>
    <property type="evidence" value="ECO:0007669"/>
    <property type="project" value="UniProtKB-SubCell"/>
</dbReference>
<protein>
    <recommendedName>
        <fullName evidence="5">3-deoxy-manno-octulosonate cytidylyltransferase</fullName>
        <ecNumber evidence="5">2.7.7.38</ecNumber>
    </recommendedName>
    <alternativeName>
        <fullName evidence="5">CMP-2-keto-3-deoxyoctulosonic acid synthase</fullName>
        <shortName evidence="5">CKS</shortName>
        <shortName evidence="5">CMP-KDO synthase</shortName>
    </alternativeName>
</protein>
<dbReference type="InterPro" id="IPR003329">
    <property type="entry name" value="Cytidylyl_trans"/>
</dbReference>
<evidence type="ECO:0000313" key="6">
    <source>
        <dbReference type="EMBL" id="TQV85839.1"/>
    </source>
</evidence>
<proteinExistence type="inferred from homology"/>
<dbReference type="UniPathway" id="UPA00358">
    <property type="reaction ID" value="UER00476"/>
</dbReference>
<name>A0A545U8P4_9GAMM</name>
<comment type="similarity">
    <text evidence="5">Belongs to the KdsB family.</text>
</comment>
<dbReference type="InterPro" id="IPR029044">
    <property type="entry name" value="Nucleotide-diphossugar_trans"/>
</dbReference>
<dbReference type="PANTHER" id="PTHR42866">
    <property type="entry name" value="3-DEOXY-MANNO-OCTULOSONATE CYTIDYLYLTRANSFERASE"/>
    <property type="match status" value="1"/>
</dbReference>
<dbReference type="AlphaFoldDB" id="A0A545U8P4"/>
<dbReference type="GO" id="GO:0009103">
    <property type="term" value="P:lipopolysaccharide biosynthetic process"/>
    <property type="evidence" value="ECO:0007669"/>
    <property type="project" value="UniProtKB-UniRule"/>
</dbReference>
<evidence type="ECO:0000256" key="5">
    <source>
        <dbReference type="HAMAP-Rule" id="MF_00057"/>
    </source>
</evidence>
<dbReference type="Pfam" id="PF02348">
    <property type="entry name" value="CTP_transf_3"/>
    <property type="match status" value="1"/>
</dbReference>
<dbReference type="NCBIfam" id="TIGR00466">
    <property type="entry name" value="kdsB"/>
    <property type="match status" value="1"/>
</dbReference>
<dbReference type="NCBIfam" id="NF003950">
    <property type="entry name" value="PRK05450.1-3"/>
    <property type="match status" value="1"/>
</dbReference>
<comment type="subcellular location">
    <subcellularLocation>
        <location evidence="5">Cytoplasm</location>
    </subcellularLocation>
    <subcellularLocation>
        <location evidence="1">Membrane</location>
    </subcellularLocation>
</comment>
<dbReference type="OrthoDB" id="9815559at2"/>
<comment type="caution">
    <text evidence="6">The sequence shown here is derived from an EMBL/GenBank/DDBJ whole genome shotgun (WGS) entry which is preliminary data.</text>
</comment>
<comment type="function">
    <text evidence="5">Activates KDO (a required 8-carbon sugar) for incorporation into bacterial lipopolysaccharide in Gram-negative bacteria.</text>
</comment>